<keyword evidence="1" id="KW-0472">Membrane</keyword>
<sequence length="77" mass="8890">MVIACSILAACITAMMLFYLFFGDWEDFVACVKFWFTPNIISALRGQYYDDIWAELKLFLWLAISIGEGVLVYVKFS</sequence>
<dbReference type="EMBL" id="LS483426">
    <property type="protein sequence ID" value="SQH25406.1"/>
    <property type="molecule type" value="Genomic_DNA"/>
</dbReference>
<evidence type="ECO:0000313" key="2">
    <source>
        <dbReference type="EMBL" id="SQH25406.1"/>
    </source>
</evidence>
<proteinExistence type="predicted"/>
<keyword evidence="1" id="KW-0812">Transmembrane</keyword>
<accession>A0AAX2J5L6</accession>
<organism evidence="2 3">
    <name type="scientific">Kingella kingae</name>
    <dbReference type="NCBI Taxonomy" id="504"/>
    <lineage>
        <taxon>Bacteria</taxon>
        <taxon>Pseudomonadati</taxon>
        <taxon>Pseudomonadota</taxon>
        <taxon>Betaproteobacteria</taxon>
        <taxon>Neisseriales</taxon>
        <taxon>Neisseriaceae</taxon>
        <taxon>Kingella</taxon>
    </lineage>
</organism>
<evidence type="ECO:0000313" key="3">
    <source>
        <dbReference type="Proteomes" id="UP000248598"/>
    </source>
</evidence>
<name>A0AAX2J5L6_KINKI</name>
<keyword evidence="1" id="KW-1133">Transmembrane helix</keyword>
<dbReference type="RefSeq" id="WP_003786653.1">
    <property type="nucleotide sequence ID" value="NZ_JARXSF010000002.1"/>
</dbReference>
<evidence type="ECO:0000256" key="1">
    <source>
        <dbReference type="SAM" id="Phobius"/>
    </source>
</evidence>
<gene>
    <name evidence="2" type="ORF">NCTC10529_01604</name>
</gene>
<reference evidence="2 3" key="1">
    <citation type="submission" date="2018-06" db="EMBL/GenBank/DDBJ databases">
        <authorList>
            <consortium name="Pathogen Informatics"/>
            <person name="Doyle S."/>
        </authorList>
    </citation>
    <scope>NUCLEOTIDE SEQUENCE [LARGE SCALE GENOMIC DNA]</scope>
    <source>
        <strain evidence="2 3">NCTC10529</strain>
    </source>
</reference>
<dbReference type="AlphaFoldDB" id="A0AAX2J5L6"/>
<feature type="transmembrane region" description="Helical" evidence="1">
    <location>
        <begin position="58"/>
        <end position="76"/>
    </location>
</feature>
<feature type="transmembrane region" description="Helical" evidence="1">
    <location>
        <begin position="7"/>
        <end position="25"/>
    </location>
</feature>
<protein>
    <submittedName>
        <fullName evidence="2">Uncharacterized protein</fullName>
    </submittedName>
</protein>
<dbReference type="Proteomes" id="UP000248598">
    <property type="component" value="Chromosome 1"/>
</dbReference>